<feature type="domain" description="FUZ/MON1/HPS1 first Longin" evidence="1">
    <location>
        <begin position="9"/>
        <end position="125"/>
    </location>
</feature>
<dbReference type="EMBL" id="BDSP01000286">
    <property type="protein sequence ID" value="GAX29197.1"/>
    <property type="molecule type" value="Genomic_DNA"/>
</dbReference>
<gene>
    <name evidence="2" type="ORF">FisN_28Lh026</name>
</gene>
<reference evidence="2 3" key="1">
    <citation type="journal article" date="2015" name="Plant Cell">
        <title>Oil accumulation by the oleaginous diatom Fistulifera solaris as revealed by the genome and transcriptome.</title>
        <authorList>
            <person name="Tanaka T."/>
            <person name="Maeda Y."/>
            <person name="Veluchamy A."/>
            <person name="Tanaka M."/>
            <person name="Abida H."/>
            <person name="Marechal E."/>
            <person name="Bowler C."/>
            <person name="Muto M."/>
            <person name="Sunaga Y."/>
            <person name="Tanaka M."/>
            <person name="Yoshino T."/>
            <person name="Taniguchi T."/>
            <person name="Fukuda Y."/>
            <person name="Nemoto M."/>
            <person name="Matsumoto M."/>
            <person name="Wong P.S."/>
            <person name="Aburatani S."/>
            <person name="Fujibuchi W."/>
        </authorList>
    </citation>
    <scope>NUCLEOTIDE SEQUENCE [LARGE SCALE GENOMIC DNA]</scope>
    <source>
        <strain evidence="2 3">JPCC DA0580</strain>
    </source>
</reference>
<sequence length="482" mass="55099">MTSKNRVRYVVMTTSGKPVFVSPANTNETEENDTTRLCGIVQAMRVSIQQTLNHQEIHYLKTTQSTRVVWMTVQSFTWMVIVPVHRTELPLAYWKAQLERLYLAMIMIFTTQIHSLLNQNHQLDVESLWRQQSPEQLVSLRDDDDASPQSMAEWGIPTCYLSSGRGELATSLIQCRDPSTPDPWLALVLARMNGGEPKLVSYVASTAFPGFTTSDGALFWNWLEHQLSDVSANSQQLSNPKALPLCFPHFHAEGYLYATWHVLSNPFTLVLLQQTEQTDSASMVDRFRTHFRQSSTFGEKFRSSQLEEQWLWEEYLDLSQAEHFLFRLHTSSTPFAQCIASPEALVRKYAMNNENYGDDMWRTYHQLCWKLRLGSTGVKSTLKHVRMIQNESVEHRQPTNPTVASDCPMLQCMDAPPSVQGVTYITMGPTTHLAMSGRDFELYMTTSSSKLPEEVAALGAKLTRRLLQDQSKWFLTTTLNMF</sequence>
<organism evidence="2 3">
    <name type="scientific">Fistulifera solaris</name>
    <name type="common">Oleaginous diatom</name>
    <dbReference type="NCBI Taxonomy" id="1519565"/>
    <lineage>
        <taxon>Eukaryota</taxon>
        <taxon>Sar</taxon>
        <taxon>Stramenopiles</taxon>
        <taxon>Ochrophyta</taxon>
        <taxon>Bacillariophyta</taxon>
        <taxon>Bacillariophyceae</taxon>
        <taxon>Bacillariophycidae</taxon>
        <taxon>Naviculales</taxon>
        <taxon>Naviculaceae</taxon>
        <taxon>Fistulifera</taxon>
    </lineage>
</organism>
<evidence type="ECO:0000259" key="1">
    <source>
        <dbReference type="Pfam" id="PF19036"/>
    </source>
</evidence>
<accession>A0A1Z5KSN7</accession>
<dbReference type="PANTHER" id="PTHR13027">
    <property type="entry name" value="SAND PROTEIN-RELATED"/>
    <property type="match status" value="1"/>
</dbReference>
<dbReference type="AlphaFoldDB" id="A0A1Z5KSN7"/>
<proteinExistence type="predicted"/>
<name>A0A1Z5KSN7_FISSO</name>
<dbReference type="PANTHER" id="PTHR13027:SF7">
    <property type="entry name" value="VACUOLAR FUSION PROTEIN MON1 HOMOLOG"/>
    <property type="match status" value="1"/>
</dbReference>
<keyword evidence="3" id="KW-1185">Reference proteome</keyword>
<dbReference type="GO" id="GO:0006623">
    <property type="term" value="P:protein targeting to vacuole"/>
    <property type="evidence" value="ECO:0007669"/>
    <property type="project" value="InterPro"/>
</dbReference>
<dbReference type="InParanoid" id="A0A1Z5KSN7"/>
<dbReference type="InterPro" id="IPR043972">
    <property type="entry name" value="FUZ/MON1/HPS1_longin_1"/>
</dbReference>
<dbReference type="GO" id="GO:0016192">
    <property type="term" value="P:vesicle-mediated transport"/>
    <property type="evidence" value="ECO:0007669"/>
    <property type="project" value="InterPro"/>
</dbReference>
<dbReference type="Proteomes" id="UP000198406">
    <property type="component" value="Unassembled WGS sequence"/>
</dbReference>
<evidence type="ECO:0000313" key="3">
    <source>
        <dbReference type="Proteomes" id="UP000198406"/>
    </source>
</evidence>
<dbReference type="InterPro" id="IPR004353">
    <property type="entry name" value="Mon1"/>
</dbReference>
<comment type="caution">
    <text evidence="2">The sequence shown here is derived from an EMBL/GenBank/DDBJ whole genome shotgun (WGS) entry which is preliminary data.</text>
</comment>
<dbReference type="Pfam" id="PF19036">
    <property type="entry name" value="Fuz_longin_1"/>
    <property type="match status" value="1"/>
</dbReference>
<dbReference type="PRINTS" id="PR01546">
    <property type="entry name" value="YEAST73DUF"/>
</dbReference>
<protein>
    <recommendedName>
        <fullName evidence="1">FUZ/MON1/HPS1 first Longin domain-containing protein</fullName>
    </recommendedName>
</protein>
<evidence type="ECO:0000313" key="2">
    <source>
        <dbReference type="EMBL" id="GAX29197.1"/>
    </source>
</evidence>